<name>U6RFI3_9BACT</name>
<dbReference type="GO" id="GO:0000155">
    <property type="term" value="F:phosphorelay sensor kinase activity"/>
    <property type="evidence" value="ECO:0007669"/>
    <property type="project" value="InterPro"/>
</dbReference>
<dbReference type="SUPFAM" id="SSF55874">
    <property type="entry name" value="ATPase domain of HSP90 chaperone/DNA topoisomerase II/histidine kinase"/>
    <property type="match status" value="1"/>
</dbReference>
<dbReference type="InterPro" id="IPR005467">
    <property type="entry name" value="His_kinase_dom"/>
</dbReference>
<dbReference type="Pfam" id="PF00512">
    <property type="entry name" value="HisKA"/>
    <property type="match status" value="1"/>
</dbReference>
<keyword evidence="8" id="KW-1133">Transmembrane helix</keyword>
<feature type="domain" description="Response regulatory" evidence="10">
    <location>
        <begin position="572"/>
        <end position="689"/>
    </location>
</feature>
<sequence length="826" mass="93989">MPRLSTQLKVASGYILLTLLLFASIQYINHEMKALTETDDNETILNLRRRVTNEIVGQLYQAEIIGQSLSAGQLGQYFRYKASMQKANAAVDSLRSLLTDSIQTLRLDTVEMFLTEKERNMRNLLRAIQEGGTDKIYQQHIEKLIAEQDSLLNLPHVRRKVVTHTNSYIIHKKPKGFFRRLGEVFSPGKGDSTQVNNVIQEEFTDTLTESYSPTDTVVTLLKNVQSRVTDTQQQQLKMLNQRTQSLRLSGLKLSQKVNQLLSTIEDEGLRMAQQKQIQEEEIRQSSARTVEAIAIVAVLLASIFLIFIWRDITRSNHYRRELEKAKRRAEDLLVAREKLMLTITHDIKAPVGSIIGYTDLLERITTEERQRFYLNNMQSSAKHLLSLVNSLLDYHRLDAHKMDVNKVTFNPHQLFDTIYISFKPMANAKHLLLEYDCGEPLNRLYIGDPFRTRQIVENLLSNALKFTQEGSITLRAALENGQLHFSISDTGCGISEEEQKRIFQEFTRLRNAQGQEGFGLGLAITKKLILLLEGDIRIESEAGKGSTFHVYLPLPQAPNTDKKNKREEGIKNFILIDDDRIQLQLTAAMLKRPTIHVTCCEQPEELFRQLEENKFDALLTDIQMPAMNGFDLLDAIRALPAVRAKTIPVIAITARSDMDAEYFRSKGFAGCLHKPFNTHEIFEVLSQAIRQDLTDLEETGTEILQSPTNDSSHTDSSSLDFSALTAFSEDDPNAAKEIIRTFVSETKKNRSCMATALENEEIEGITAMAHKLLPLFTMLGANTSIAPLTWLEQRRGTTEMTSEIREKALFILDEIDRVIRQAEEQI</sequence>
<keyword evidence="4" id="KW-0808">Transferase</keyword>
<dbReference type="EMBL" id="AQHY01000026">
    <property type="protein sequence ID" value="EOA54471.1"/>
    <property type="molecule type" value="Genomic_DNA"/>
</dbReference>
<dbReference type="InterPro" id="IPR036097">
    <property type="entry name" value="HisK_dim/P_sf"/>
</dbReference>
<dbReference type="RefSeq" id="WP_005941225.1">
    <property type="nucleotide sequence ID" value="NZ_KB890325.1"/>
</dbReference>
<feature type="domain" description="Histidine kinase" evidence="9">
    <location>
        <begin position="342"/>
        <end position="556"/>
    </location>
</feature>
<feature type="transmembrane region" description="Helical" evidence="8">
    <location>
        <begin position="12"/>
        <end position="28"/>
    </location>
</feature>
<dbReference type="Gene3D" id="3.40.50.2300">
    <property type="match status" value="1"/>
</dbReference>
<evidence type="ECO:0000256" key="2">
    <source>
        <dbReference type="ARBA" id="ARBA00012438"/>
    </source>
</evidence>
<evidence type="ECO:0000256" key="6">
    <source>
        <dbReference type="PROSITE-ProRule" id="PRU00169"/>
    </source>
</evidence>
<evidence type="ECO:0000313" key="11">
    <source>
        <dbReference type="EMBL" id="EOA54471.1"/>
    </source>
</evidence>
<dbReference type="SUPFAM" id="SSF47226">
    <property type="entry name" value="Histidine-containing phosphotransfer domain, HPT domain"/>
    <property type="match status" value="1"/>
</dbReference>
<dbReference type="CDD" id="cd16922">
    <property type="entry name" value="HATPase_EvgS-ArcB-TorS-like"/>
    <property type="match status" value="1"/>
</dbReference>
<reference evidence="11 12" key="1">
    <citation type="submission" date="2013-04" db="EMBL/GenBank/DDBJ databases">
        <title>The Genome Sequence of Bacteroides massiliensis DSM 17679.</title>
        <authorList>
            <consortium name="The Broad Institute Genomics Platform"/>
            <person name="Earl A."/>
            <person name="Ward D."/>
            <person name="Feldgarden M."/>
            <person name="Gevers D."/>
            <person name="Martens E."/>
            <person name="Fenner L."/>
            <person name="Roux V."/>
            <person name="Mallet M.N."/>
            <person name="Raoult D."/>
            <person name="Walker B."/>
            <person name="Young S."/>
            <person name="Zeng Q."/>
            <person name="Gargeya S."/>
            <person name="Fitzgerald M."/>
            <person name="Haas B."/>
            <person name="Abouelleil A."/>
            <person name="Allen A.W."/>
            <person name="Alvarado L."/>
            <person name="Arachchi H.M."/>
            <person name="Berlin A.M."/>
            <person name="Chapman S.B."/>
            <person name="Gainer-Dewar J."/>
            <person name="Goldberg J."/>
            <person name="Griggs A."/>
            <person name="Gujja S."/>
            <person name="Hansen M."/>
            <person name="Howarth C."/>
            <person name="Imamovic A."/>
            <person name="Ireland A."/>
            <person name="Larimer J."/>
            <person name="McCowan C."/>
            <person name="Murphy C."/>
            <person name="Pearson M."/>
            <person name="Poon T.W."/>
            <person name="Priest M."/>
            <person name="Roberts A."/>
            <person name="Saif S."/>
            <person name="Shea T."/>
            <person name="Sisk P."/>
            <person name="Sykes S."/>
            <person name="Wortman J."/>
            <person name="Nusbaum C."/>
            <person name="Birren B."/>
        </authorList>
    </citation>
    <scope>NUCLEOTIDE SEQUENCE [LARGE SCALE GENOMIC DNA]</scope>
    <source>
        <strain evidence="12">B84634 / Timone 84634 / DSM 17679 / JCM 13223</strain>
    </source>
</reference>
<feature type="transmembrane region" description="Helical" evidence="8">
    <location>
        <begin position="292"/>
        <end position="309"/>
    </location>
</feature>
<evidence type="ECO:0000256" key="8">
    <source>
        <dbReference type="SAM" id="Phobius"/>
    </source>
</evidence>
<feature type="coiled-coil region" evidence="7">
    <location>
        <begin position="315"/>
        <end position="342"/>
    </location>
</feature>
<dbReference type="FunFam" id="3.30.565.10:FF:000010">
    <property type="entry name" value="Sensor histidine kinase RcsC"/>
    <property type="match status" value="1"/>
</dbReference>
<evidence type="ECO:0000256" key="3">
    <source>
        <dbReference type="ARBA" id="ARBA00022553"/>
    </source>
</evidence>
<dbReference type="GO" id="GO:0005886">
    <property type="term" value="C:plasma membrane"/>
    <property type="evidence" value="ECO:0007669"/>
    <property type="project" value="TreeGrafter"/>
</dbReference>
<dbReference type="Pfam" id="PF02518">
    <property type="entry name" value="HATPase_c"/>
    <property type="match status" value="1"/>
</dbReference>
<dbReference type="SUPFAM" id="SSF47384">
    <property type="entry name" value="Homodimeric domain of signal transducing histidine kinase"/>
    <property type="match status" value="1"/>
</dbReference>
<dbReference type="STRING" id="1121098.HMPREF1534_02350"/>
<dbReference type="OrthoDB" id="1046984at2"/>
<dbReference type="CDD" id="cd17546">
    <property type="entry name" value="REC_hyHK_CKI1_RcsC-like"/>
    <property type="match status" value="1"/>
</dbReference>
<dbReference type="Pfam" id="PF00072">
    <property type="entry name" value="Response_reg"/>
    <property type="match status" value="1"/>
</dbReference>
<protein>
    <recommendedName>
        <fullName evidence="2">histidine kinase</fullName>
        <ecNumber evidence="2">2.7.13.3</ecNumber>
    </recommendedName>
</protein>
<dbReference type="Gene3D" id="3.30.565.10">
    <property type="entry name" value="Histidine kinase-like ATPase, C-terminal domain"/>
    <property type="match status" value="1"/>
</dbReference>
<dbReference type="InterPro" id="IPR004358">
    <property type="entry name" value="Sig_transdc_His_kin-like_C"/>
</dbReference>
<dbReference type="SMART" id="SM00448">
    <property type="entry name" value="REC"/>
    <property type="match status" value="1"/>
</dbReference>
<dbReference type="SUPFAM" id="SSF52172">
    <property type="entry name" value="CheY-like"/>
    <property type="match status" value="1"/>
</dbReference>
<dbReference type="InterPro" id="IPR001789">
    <property type="entry name" value="Sig_transdc_resp-reg_receiver"/>
</dbReference>
<keyword evidence="5" id="KW-0418">Kinase</keyword>
<dbReference type="PROSITE" id="PS50109">
    <property type="entry name" value="HIS_KIN"/>
    <property type="match status" value="1"/>
</dbReference>
<dbReference type="FunFam" id="1.10.287.130:FF:000120">
    <property type="entry name" value="RteA, two-component system histidine kinase, with response regulator receiver domain"/>
    <property type="match status" value="1"/>
</dbReference>
<dbReference type="Gene3D" id="1.20.120.160">
    <property type="entry name" value="HPT domain"/>
    <property type="match status" value="1"/>
</dbReference>
<evidence type="ECO:0000313" key="12">
    <source>
        <dbReference type="Proteomes" id="UP000017831"/>
    </source>
</evidence>
<dbReference type="CDD" id="cd00082">
    <property type="entry name" value="HisKA"/>
    <property type="match status" value="1"/>
</dbReference>
<dbReference type="eggNOG" id="COG2205">
    <property type="taxonomic scope" value="Bacteria"/>
</dbReference>
<feature type="modified residue" description="4-aspartylphosphate" evidence="6">
    <location>
        <position position="621"/>
    </location>
</feature>
<proteinExistence type="predicted"/>
<evidence type="ECO:0000256" key="4">
    <source>
        <dbReference type="ARBA" id="ARBA00022679"/>
    </source>
</evidence>
<evidence type="ECO:0000256" key="7">
    <source>
        <dbReference type="SAM" id="Coils"/>
    </source>
</evidence>
<dbReference type="InterPro" id="IPR011006">
    <property type="entry name" value="CheY-like_superfamily"/>
</dbReference>
<dbReference type="InterPro" id="IPR003661">
    <property type="entry name" value="HisK_dim/P_dom"/>
</dbReference>
<organism evidence="11 12">
    <name type="scientific">Phocaeicola massiliensis B84634 = Timone 84634 = DSM 17679 = JCM 13223</name>
    <dbReference type="NCBI Taxonomy" id="1121098"/>
    <lineage>
        <taxon>Bacteria</taxon>
        <taxon>Pseudomonadati</taxon>
        <taxon>Bacteroidota</taxon>
        <taxon>Bacteroidia</taxon>
        <taxon>Bacteroidales</taxon>
        <taxon>Bacteroidaceae</taxon>
        <taxon>Phocaeicola</taxon>
    </lineage>
</organism>
<keyword evidence="8" id="KW-0472">Membrane</keyword>
<keyword evidence="3 6" id="KW-0597">Phosphoprotein</keyword>
<keyword evidence="7" id="KW-0175">Coiled coil</keyword>
<dbReference type="SMART" id="SM00387">
    <property type="entry name" value="HATPase_c"/>
    <property type="match status" value="1"/>
</dbReference>
<dbReference type="InterPro" id="IPR036890">
    <property type="entry name" value="HATPase_C_sf"/>
</dbReference>
<dbReference type="PATRIC" id="fig|1121098.3.peg.2391"/>
<dbReference type="HOGENOM" id="CLU_000445_114_50_10"/>
<comment type="caution">
    <text evidence="11">The sequence shown here is derived from an EMBL/GenBank/DDBJ whole genome shotgun (WGS) entry which is preliminary data.</text>
</comment>
<dbReference type="PRINTS" id="PR00344">
    <property type="entry name" value="BCTRLSENSOR"/>
</dbReference>
<dbReference type="SMART" id="SM00388">
    <property type="entry name" value="HisKA"/>
    <property type="match status" value="1"/>
</dbReference>
<comment type="catalytic activity">
    <reaction evidence="1">
        <text>ATP + protein L-histidine = ADP + protein N-phospho-L-histidine.</text>
        <dbReference type="EC" id="2.7.13.3"/>
    </reaction>
</comment>
<evidence type="ECO:0000259" key="9">
    <source>
        <dbReference type="PROSITE" id="PS50109"/>
    </source>
</evidence>
<dbReference type="PANTHER" id="PTHR43047">
    <property type="entry name" value="TWO-COMPONENT HISTIDINE PROTEIN KINASE"/>
    <property type="match status" value="1"/>
</dbReference>
<dbReference type="PANTHER" id="PTHR43047:SF72">
    <property type="entry name" value="OSMOSENSING HISTIDINE PROTEIN KINASE SLN1"/>
    <property type="match status" value="1"/>
</dbReference>
<dbReference type="InterPro" id="IPR003594">
    <property type="entry name" value="HATPase_dom"/>
</dbReference>
<evidence type="ECO:0000259" key="10">
    <source>
        <dbReference type="PROSITE" id="PS50110"/>
    </source>
</evidence>
<dbReference type="GO" id="GO:0009927">
    <property type="term" value="F:histidine phosphotransfer kinase activity"/>
    <property type="evidence" value="ECO:0007669"/>
    <property type="project" value="TreeGrafter"/>
</dbReference>
<dbReference type="PROSITE" id="PS50110">
    <property type="entry name" value="RESPONSE_REGULATORY"/>
    <property type="match status" value="1"/>
</dbReference>
<gene>
    <name evidence="11" type="ORF">HMPREF1534_02350</name>
</gene>
<evidence type="ECO:0000256" key="5">
    <source>
        <dbReference type="ARBA" id="ARBA00022777"/>
    </source>
</evidence>
<dbReference type="GeneID" id="60061713"/>
<dbReference type="AlphaFoldDB" id="U6RFI3"/>
<keyword evidence="12" id="KW-1185">Reference proteome</keyword>
<dbReference type="EC" id="2.7.13.3" evidence="2"/>
<dbReference type="eggNOG" id="COG0784">
    <property type="taxonomic scope" value="Bacteria"/>
</dbReference>
<evidence type="ECO:0000256" key="1">
    <source>
        <dbReference type="ARBA" id="ARBA00000085"/>
    </source>
</evidence>
<dbReference type="Gene3D" id="1.10.287.130">
    <property type="match status" value="1"/>
</dbReference>
<keyword evidence="8" id="KW-0812">Transmembrane</keyword>
<dbReference type="InterPro" id="IPR036641">
    <property type="entry name" value="HPT_dom_sf"/>
</dbReference>
<dbReference type="Proteomes" id="UP000017831">
    <property type="component" value="Unassembled WGS sequence"/>
</dbReference>
<accession>U6RFI3</accession>